<comment type="subcellular location">
    <subcellularLocation>
        <location evidence="1">Cell membrane</location>
        <topology evidence="1">Multi-pass membrane protein</topology>
    </subcellularLocation>
</comment>
<evidence type="ECO:0000256" key="7">
    <source>
        <dbReference type="SAM" id="Phobius"/>
    </source>
</evidence>
<evidence type="ECO:0000256" key="6">
    <source>
        <dbReference type="ARBA" id="ARBA00023136"/>
    </source>
</evidence>
<evidence type="ECO:0000313" key="9">
    <source>
        <dbReference type="Proteomes" id="UP000050398"/>
    </source>
</evidence>
<evidence type="ECO:0000256" key="5">
    <source>
        <dbReference type="ARBA" id="ARBA00022989"/>
    </source>
</evidence>
<dbReference type="RefSeq" id="WP_060674580.1">
    <property type="nucleotide sequence ID" value="NZ_LIXZ01000024.1"/>
</dbReference>
<name>A0A0P6WAR9_9BACI</name>
<keyword evidence="6 7" id="KW-0472">Membrane</keyword>
<dbReference type="Pfam" id="PF03994">
    <property type="entry name" value="DUF350"/>
    <property type="match status" value="1"/>
</dbReference>
<keyword evidence="4 7" id="KW-0812">Transmembrane</keyword>
<dbReference type="eggNOG" id="COG3766">
    <property type="taxonomic scope" value="Bacteria"/>
</dbReference>
<feature type="transmembrane region" description="Helical" evidence="7">
    <location>
        <begin position="12"/>
        <end position="32"/>
    </location>
</feature>
<comment type="caution">
    <text evidence="8">The sequence shown here is derived from an EMBL/GenBank/DDBJ whole genome shotgun (WGS) entry which is preliminary data.</text>
</comment>
<evidence type="ECO:0000256" key="4">
    <source>
        <dbReference type="ARBA" id="ARBA00022692"/>
    </source>
</evidence>
<reference evidence="8 9" key="1">
    <citation type="submission" date="2015-08" db="EMBL/GenBank/DDBJ databases">
        <title>Draft Genome Sequence of Bacillus vietnamensis UCD-SED5.</title>
        <authorList>
            <person name="Lee R.D."/>
            <person name="Jospin G."/>
            <person name="Lang J.M."/>
            <person name="Coil D.A."/>
            <person name="Eisen J.A."/>
        </authorList>
    </citation>
    <scope>NUCLEOTIDE SEQUENCE [LARGE SCALE GENOMIC DNA]</scope>
    <source>
        <strain evidence="8 9">UCD-SED5</strain>
    </source>
</reference>
<evidence type="ECO:0000256" key="1">
    <source>
        <dbReference type="ARBA" id="ARBA00004651"/>
    </source>
</evidence>
<dbReference type="PANTHER" id="PTHR40043">
    <property type="entry name" value="UPF0719 INNER MEMBRANE PROTEIN YJFL"/>
    <property type="match status" value="1"/>
</dbReference>
<keyword evidence="3" id="KW-1003">Cell membrane</keyword>
<dbReference type="PATRIC" id="fig|218284.4.peg.2488"/>
<accession>A0A0P6WAR9</accession>
<evidence type="ECO:0008006" key="10">
    <source>
        <dbReference type="Google" id="ProtNLM"/>
    </source>
</evidence>
<sequence>MQIITSDALLSFLAHVGTGLGLMILGIAVFAFTTKFSEAALIKEGNIAVALKLWGKAIGLAIVIYTVWANSLNLLDAFVWGLIGIATQVIAYWIIEYVLTPRTNLAKKVEEGNIAIGFSLFSAAIVVGLVVAASLTY</sequence>
<evidence type="ECO:0000313" key="8">
    <source>
        <dbReference type="EMBL" id="KPL57853.1"/>
    </source>
</evidence>
<keyword evidence="5 7" id="KW-1133">Transmembrane helix</keyword>
<dbReference type="AlphaFoldDB" id="A0A0P6WAR9"/>
<protein>
    <recommendedName>
        <fullName evidence="10">DUF350 domain-containing protein</fullName>
    </recommendedName>
</protein>
<feature type="transmembrane region" description="Helical" evidence="7">
    <location>
        <begin position="115"/>
        <end position="135"/>
    </location>
</feature>
<proteinExistence type="inferred from homology"/>
<dbReference type="Proteomes" id="UP000050398">
    <property type="component" value="Unassembled WGS sequence"/>
</dbReference>
<dbReference type="GO" id="GO:0005886">
    <property type="term" value="C:plasma membrane"/>
    <property type="evidence" value="ECO:0007669"/>
    <property type="project" value="UniProtKB-SubCell"/>
</dbReference>
<feature type="transmembrane region" description="Helical" evidence="7">
    <location>
        <begin position="77"/>
        <end position="95"/>
    </location>
</feature>
<comment type="similarity">
    <text evidence="2">Belongs to the UPF0719 family.</text>
</comment>
<evidence type="ECO:0000256" key="3">
    <source>
        <dbReference type="ARBA" id="ARBA00022475"/>
    </source>
</evidence>
<dbReference type="EMBL" id="LIXZ01000024">
    <property type="protein sequence ID" value="KPL57853.1"/>
    <property type="molecule type" value="Genomic_DNA"/>
</dbReference>
<organism evidence="8 9">
    <name type="scientific">Rossellomorea vietnamensis</name>
    <dbReference type="NCBI Taxonomy" id="218284"/>
    <lineage>
        <taxon>Bacteria</taxon>
        <taxon>Bacillati</taxon>
        <taxon>Bacillota</taxon>
        <taxon>Bacilli</taxon>
        <taxon>Bacillales</taxon>
        <taxon>Bacillaceae</taxon>
        <taxon>Rossellomorea</taxon>
    </lineage>
</organism>
<gene>
    <name evidence="8" type="ORF">AM506_19700</name>
</gene>
<feature type="transmembrane region" description="Helical" evidence="7">
    <location>
        <begin position="53"/>
        <end position="71"/>
    </location>
</feature>
<dbReference type="PANTHER" id="PTHR40043:SF1">
    <property type="entry name" value="UPF0719 INNER MEMBRANE PROTEIN YJFL"/>
    <property type="match status" value="1"/>
</dbReference>
<dbReference type="OrthoDB" id="1683095at2"/>
<evidence type="ECO:0000256" key="2">
    <source>
        <dbReference type="ARBA" id="ARBA00005779"/>
    </source>
</evidence>
<dbReference type="InterPro" id="IPR007140">
    <property type="entry name" value="DUF350"/>
</dbReference>